<proteinExistence type="inferred from homology"/>
<comment type="similarity">
    <text evidence="1 4">Belongs to the glycosyl hydrolase 30 family.</text>
</comment>
<evidence type="ECO:0000259" key="8">
    <source>
        <dbReference type="Pfam" id="PF17189"/>
    </source>
</evidence>
<protein>
    <recommendedName>
        <fullName evidence="11">Glucosylceramidase</fullName>
    </recommendedName>
</protein>
<evidence type="ECO:0000256" key="2">
    <source>
        <dbReference type="ARBA" id="ARBA00022729"/>
    </source>
</evidence>
<evidence type="ECO:0000259" key="7">
    <source>
        <dbReference type="Pfam" id="PF02055"/>
    </source>
</evidence>
<feature type="compositionally biased region" description="Gly residues" evidence="5">
    <location>
        <begin position="32"/>
        <end position="98"/>
    </location>
</feature>
<dbReference type="OrthoDB" id="9806701at2"/>
<dbReference type="SUPFAM" id="SSF51011">
    <property type="entry name" value="Glycosyl hydrolase domain"/>
    <property type="match status" value="1"/>
</dbReference>
<feature type="domain" description="Glycosyl hydrolase family 30 beta sandwich" evidence="8">
    <location>
        <begin position="485"/>
        <end position="541"/>
    </location>
</feature>
<dbReference type="RefSeq" id="WP_129355235.1">
    <property type="nucleotide sequence ID" value="NZ_CP012670.1"/>
</dbReference>
<evidence type="ECO:0000256" key="4">
    <source>
        <dbReference type="RuleBase" id="RU361188"/>
    </source>
</evidence>
<sequence>MNRTLASTTGILLAFFFAACGSSTGPTEPEGEGGAGGATGPGGGAAGPGGGGTGGGPGTGGAAASGGGGTGGATDPGGDGGAPVGEGGGGSSSTGGGPVVIEPVLITSGQDDYWKIETPTEVTSGNADVTVDDATTHQRWDGFGGTFNEVGWHVLSMLSEPERARAIKLLFDAHEGAAFVYGRIPIGASDFAMDRYTLNETPNDTAMESFSIDRDREKLIPYIKAALGVRPGLHLWASPWTPPTWMKSNGAMDGGRMKDDATILQAYALYLAKFVEAYAEEGLTIEAIHPQNEPNYETRYPSCLWTAPLMTKFIGTYLGPTFEERGLAAQIYLGTMSNDAAGADVAILDAVTGDATAMKYVKGFGLQWNVMGSVASLKSRNLPIVQTEHKCGNYPWIDATFNRNAAPNDHAYAVESWGLIRDWIKAGVSSYSAWNMVLDTAGKNLDSQRPWPQNALLTVDTATKTLNVTPVYHVFRHVSQYVDPGATRVGTTGGDALAFKNPDGTLVTILHNSGNSAKATTLGVAGTKLQFSIPARGWATVNWK</sequence>
<gene>
    <name evidence="9" type="ORF">SOCEGT47_077390</name>
</gene>
<keyword evidence="2 6" id="KW-0732">Signal</keyword>
<dbReference type="PANTHER" id="PTHR11069">
    <property type="entry name" value="GLUCOSYLCERAMIDASE"/>
    <property type="match status" value="1"/>
</dbReference>
<keyword evidence="3 4" id="KW-0378">Hydrolase</keyword>
<feature type="signal peptide" evidence="6">
    <location>
        <begin position="1"/>
        <end position="21"/>
    </location>
</feature>
<evidence type="ECO:0008006" key="11">
    <source>
        <dbReference type="Google" id="ProtNLM"/>
    </source>
</evidence>
<evidence type="ECO:0000256" key="6">
    <source>
        <dbReference type="SAM" id="SignalP"/>
    </source>
</evidence>
<reference evidence="9 10" key="1">
    <citation type="submission" date="2015-09" db="EMBL/GenBank/DDBJ databases">
        <title>Sorangium comparison.</title>
        <authorList>
            <person name="Zaburannyi N."/>
            <person name="Bunk B."/>
            <person name="Overmann J."/>
            <person name="Mueller R."/>
        </authorList>
    </citation>
    <scope>NUCLEOTIDE SEQUENCE [LARGE SCALE GENOMIC DNA]</scope>
    <source>
        <strain evidence="9 10">So ceGT47</strain>
    </source>
</reference>
<dbReference type="InterPro" id="IPR001139">
    <property type="entry name" value="Glyco_hydro_30"/>
</dbReference>
<accession>A0A4P2QBZ8</accession>
<dbReference type="Pfam" id="PF17189">
    <property type="entry name" value="Glyco_hydro_30C"/>
    <property type="match status" value="1"/>
</dbReference>
<name>A0A4P2QBZ8_SORCE</name>
<dbReference type="SUPFAM" id="SSF51445">
    <property type="entry name" value="(Trans)glycosidases"/>
    <property type="match status" value="1"/>
</dbReference>
<dbReference type="InterPro" id="IPR013780">
    <property type="entry name" value="Glyco_hydro_b"/>
</dbReference>
<dbReference type="InterPro" id="IPR017853">
    <property type="entry name" value="GH"/>
</dbReference>
<feature type="chain" id="PRO_5020749129" description="Glucosylceramidase" evidence="6">
    <location>
        <begin position="22"/>
        <end position="544"/>
    </location>
</feature>
<dbReference type="GO" id="GO:0006680">
    <property type="term" value="P:glucosylceramide catabolic process"/>
    <property type="evidence" value="ECO:0007669"/>
    <property type="project" value="TreeGrafter"/>
</dbReference>
<dbReference type="Gene3D" id="2.60.40.1180">
    <property type="entry name" value="Golgi alpha-mannosidase II"/>
    <property type="match status" value="1"/>
</dbReference>
<feature type="domain" description="Glycosyl hydrolase family 30 TIM-barrel" evidence="7">
    <location>
        <begin position="141"/>
        <end position="481"/>
    </location>
</feature>
<dbReference type="Gene3D" id="3.20.20.80">
    <property type="entry name" value="Glycosidases"/>
    <property type="match status" value="1"/>
</dbReference>
<evidence type="ECO:0000313" key="9">
    <source>
        <dbReference type="EMBL" id="AUX27159.1"/>
    </source>
</evidence>
<dbReference type="InterPro" id="IPR033452">
    <property type="entry name" value="GH30_C"/>
</dbReference>
<evidence type="ECO:0000256" key="3">
    <source>
        <dbReference type="ARBA" id="ARBA00022801"/>
    </source>
</evidence>
<dbReference type="Pfam" id="PF02055">
    <property type="entry name" value="Glyco_hydro_30"/>
    <property type="match status" value="1"/>
</dbReference>
<dbReference type="InterPro" id="IPR033453">
    <property type="entry name" value="Glyco_hydro_30_TIM-barrel"/>
</dbReference>
<dbReference type="AlphaFoldDB" id="A0A4P2QBZ8"/>
<dbReference type="PANTHER" id="PTHR11069:SF23">
    <property type="entry name" value="LYSOSOMAL ACID GLUCOSYLCERAMIDASE"/>
    <property type="match status" value="1"/>
</dbReference>
<feature type="region of interest" description="Disordered" evidence="5">
    <location>
        <begin position="24"/>
        <end position="99"/>
    </location>
</feature>
<dbReference type="GO" id="GO:0004348">
    <property type="term" value="F:glucosylceramidase activity"/>
    <property type="evidence" value="ECO:0007669"/>
    <property type="project" value="InterPro"/>
</dbReference>
<dbReference type="PROSITE" id="PS51257">
    <property type="entry name" value="PROKAR_LIPOPROTEIN"/>
    <property type="match status" value="1"/>
</dbReference>
<dbReference type="GO" id="GO:0016020">
    <property type="term" value="C:membrane"/>
    <property type="evidence" value="ECO:0007669"/>
    <property type="project" value="GOC"/>
</dbReference>
<evidence type="ECO:0000256" key="1">
    <source>
        <dbReference type="ARBA" id="ARBA00005382"/>
    </source>
</evidence>
<evidence type="ECO:0000256" key="5">
    <source>
        <dbReference type="SAM" id="MobiDB-lite"/>
    </source>
</evidence>
<dbReference type="PRINTS" id="PR00843">
    <property type="entry name" value="GLHYDRLASE30"/>
</dbReference>
<organism evidence="9 10">
    <name type="scientific">Sorangium cellulosum</name>
    <name type="common">Polyangium cellulosum</name>
    <dbReference type="NCBI Taxonomy" id="56"/>
    <lineage>
        <taxon>Bacteria</taxon>
        <taxon>Pseudomonadati</taxon>
        <taxon>Myxococcota</taxon>
        <taxon>Polyangia</taxon>
        <taxon>Polyangiales</taxon>
        <taxon>Polyangiaceae</taxon>
        <taxon>Sorangium</taxon>
    </lineage>
</organism>
<dbReference type="EMBL" id="CP012670">
    <property type="protein sequence ID" value="AUX27159.1"/>
    <property type="molecule type" value="Genomic_DNA"/>
</dbReference>
<evidence type="ECO:0000313" key="10">
    <source>
        <dbReference type="Proteomes" id="UP000295781"/>
    </source>
</evidence>
<dbReference type="Proteomes" id="UP000295781">
    <property type="component" value="Chromosome"/>
</dbReference>
<keyword evidence="4" id="KW-0326">Glycosidase</keyword>